<evidence type="ECO:0000256" key="6">
    <source>
        <dbReference type="PROSITE-ProRule" id="PRU00169"/>
    </source>
</evidence>
<keyword evidence="11" id="KW-1185">Reference proteome</keyword>
<dbReference type="InterPro" id="IPR035965">
    <property type="entry name" value="PAS-like_dom_sf"/>
</dbReference>
<name>A0AAV3TY18_9ALTE</name>
<evidence type="ECO:0000313" key="10">
    <source>
        <dbReference type="EMBL" id="GAA4933064.1"/>
    </source>
</evidence>
<dbReference type="Pfam" id="PF02518">
    <property type="entry name" value="HATPase_c"/>
    <property type="match status" value="1"/>
</dbReference>
<accession>A0AAV3TY18</accession>
<comment type="catalytic activity">
    <reaction evidence="1">
        <text>ATP + protein L-histidine = ADP + protein N-phospho-L-histidine.</text>
        <dbReference type="EC" id="2.7.13.3"/>
    </reaction>
</comment>
<dbReference type="PROSITE" id="PS50109">
    <property type="entry name" value="HIS_KIN"/>
    <property type="match status" value="1"/>
</dbReference>
<comment type="caution">
    <text evidence="10">The sequence shown here is derived from an EMBL/GenBank/DDBJ whole genome shotgun (WGS) entry which is preliminary data.</text>
</comment>
<dbReference type="Gene3D" id="3.30.565.10">
    <property type="entry name" value="Histidine kinase-like ATPase, C-terminal domain"/>
    <property type="match status" value="1"/>
</dbReference>
<dbReference type="Gene3D" id="3.30.450.20">
    <property type="entry name" value="PAS domain"/>
    <property type="match status" value="1"/>
</dbReference>
<organism evidence="10 11">
    <name type="scientific">Halioxenophilus aromaticivorans</name>
    <dbReference type="NCBI Taxonomy" id="1306992"/>
    <lineage>
        <taxon>Bacteria</taxon>
        <taxon>Pseudomonadati</taxon>
        <taxon>Pseudomonadota</taxon>
        <taxon>Gammaproteobacteria</taxon>
        <taxon>Alteromonadales</taxon>
        <taxon>Alteromonadaceae</taxon>
        <taxon>Halioxenophilus</taxon>
    </lineage>
</organism>
<dbReference type="InterPro" id="IPR036890">
    <property type="entry name" value="HATPase_C_sf"/>
</dbReference>
<dbReference type="InterPro" id="IPR000700">
    <property type="entry name" value="PAS-assoc_C"/>
</dbReference>
<dbReference type="SMART" id="SM00387">
    <property type="entry name" value="HATPase_c"/>
    <property type="match status" value="1"/>
</dbReference>
<evidence type="ECO:0000256" key="1">
    <source>
        <dbReference type="ARBA" id="ARBA00000085"/>
    </source>
</evidence>
<reference evidence="11" key="1">
    <citation type="journal article" date="2019" name="Int. J. Syst. Evol. Microbiol.">
        <title>The Global Catalogue of Microorganisms (GCM) 10K type strain sequencing project: providing services to taxonomists for standard genome sequencing and annotation.</title>
        <authorList>
            <consortium name="The Broad Institute Genomics Platform"/>
            <consortium name="The Broad Institute Genome Sequencing Center for Infectious Disease"/>
            <person name="Wu L."/>
            <person name="Ma J."/>
        </authorList>
    </citation>
    <scope>NUCLEOTIDE SEQUENCE [LARGE SCALE GENOMIC DNA]</scope>
    <source>
        <strain evidence="11">JCM 19134</strain>
    </source>
</reference>
<dbReference type="GO" id="GO:0000155">
    <property type="term" value="F:phosphorelay sensor kinase activity"/>
    <property type="evidence" value="ECO:0007669"/>
    <property type="project" value="InterPro"/>
</dbReference>
<dbReference type="FunFam" id="3.30.565.10:FF:000049">
    <property type="entry name" value="Two-component sensor histidine kinase"/>
    <property type="match status" value="1"/>
</dbReference>
<dbReference type="InterPro" id="IPR001789">
    <property type="entry name" value="Sig_transdc_resp-reg_receiver"/>
</dbReference>
<dbReference type="AlphaFoldDB" id="A0AAV3TY18"/>
<evidence type="ECO:0000259" key="8">
    <source>
        <dbReference type="PROSITE" id="PS50110"/>
    </source>
</evidence>
<dbReference type="RefSeq" id="WP_390517850.1">
    <property type="nucleotide sequence ID" value="NZ_AP031496.1"/>
</dbReference>
<feature type="domain" description="Histidine kinase" evidence="7">
    <location>
        <begin position="179"/>
        <end position="392"/>
    </location>
</feature>
<dbReference type="GO" id="GO:0005886">
    <property type="term" value="C:plasma membrane"/>
    <property type="evidence" value="ECO:0007669"/>
    <property type="project" value="TreeGrafter"/>
</dbReference>
<evidence type="ECO:0000256" key="3">
    <source>
        <dbReference type="ARBA" id="ARBA00022553"/>
    </source>
</evidence>
<dbReference type="PANTHER" id="PTHR43047">
    <property type="entry name" value="TWO-COMPONENT HISTIDINE PROTEIN KINASE"/>
    <property type="match status" value="1"/>
</dbReference>
<dbReference type="SUPFAM" id="SSF47384">
    <property type="entry name" value="Homodimeric domain of signal transducing histidine kinase"/>
    <property type="match status" value="1"/>
</dbReference>
<feature type="domain" description="PAC" evidence="9">
    <location>
        <begin position="68"/>
        <end position="122"/>
    </location>
</feature>
<dbReference type="SMART" id="SM00388">
    <property type="entry name" value="HisKA"/>
    <property type="match status" value="1"/>
</dbReference>
<keyword evidence="4" id="KW-0808">Transferase</keyword>
<dbReference type="InterPro" id="IPR011006">
    <property type="entry name" value="CheY-like_superfamily"/>
</dbReference>
<evidence type="ECO:0000256" key="4">
    <source>
        <dbReference type="ARBA" id="ARBA00022679"/>
    </source>
</evidence>
<dbReference type="SUPFAM" id="SSF52172">
    <property type="entry name" value="CheY-like"/>
    <property type="match status" value="1"/>
</dbReference>
<dbReference type="NCBIfam" id="NF041832">
    <property type="entry name" value="near_NosP_CTERM"/>
    <property type="match status" value="1"/>
</dbReference>
<keyword evidence="5" id="KW-0418">Kinase</keyword>
<evidence type="ECO:0000313" key="11">
    <source>
        <dbReference type="Proteomes" id="UP001409585"/>
    </source>
</evidence>
<evidence type="ECO:0000256" key="2">
    <source>
        <dbReference type="ARBA" id="ARBA00012438"/>
    </source>
</evidence>
<dbReference type="PROSITE" id="PS50110">
    <property type="entry name" value="RESPONSE_REGULATORY"/>
    <property type="match status" value="1"/>
</dbReference>
<evidence type="ECO:0000259" key="7">
    <source>
        <dbReference type="PROSITE" id="PS50109"/>
    </source>
</evidence>
<protein>
    <recommendedName>
        <fullName evidence="2">histidine kinase</fullName>
        <ecNumber evidence="2">2.7.13.3</ecNumber>
    </recommendedName>
</protein>
<feature type="modified residue" description="4-aspartylphosphate" evidence="6">
    <location>
        <position position="466"/>
    </location>
</feature>
<dbReference type="CDD" id="cd00156">
    <property type="entry name" value="REC"/>
    <property type="match status" value="1"/>
</dbReference>
<dbReference type="CDD" id="cd00082">
    <property type="entry name" value="HisKA"/>
    <property type="match status" value="1"/>
</dbReference>
<proteinExistence type="predicted"/>
<dbReference type="Gene3D" id="3.40.50.2300">
    <property type="match status" value="1"/>
</dbReference>
<dbReference type="PRINTS" id="PR00344">
    <property type="entry name" value="BCTRLSENSOR"/>
</dbReference>
<dbReference type="EC" id="2.7.13.3" evidence="2"/>
<dbReference type="Pfam" id="PF00512">
    <property type="entry name" value="HisKA"/>
    <property type="match status" value="1"/>
</dbReference>
<dbReference type="Gene3D" id="1.10.287.130">
    <property type="match status" value="1"/>
</dbReference>
<dbReference type="GO" id="GO:0009927">
    <property type="term" value="F:histidine phosphotransfer kinase activity"/>
    <property type="evidence" value="ECO:0007669"/>
    <property type="project" value="TreeGrafter"/>
</dbReference>
<dbReference type="Pfam" id="PF00072">
    <property type="entry name" value="Response_reg"/>
    <property type="match status" value="1"/>
</dbReference>
<dbReference type="InterPro" id="IPR003661">
    <property type="entry name" value="HisK_dim/P_dom"/>
</dbReference>
<sequence>MSGLLFIRALYQIYTLTGLIDYEFVNKSFEDWFEKPRDQICGQAMSSVLGEDNYLVHKPYIEGALGGRTVNFEVSQSNGDKDSRDFRKTFIPHFSADRAVVGFFALEQDITAQRRTAQALQQAYEYMEKRVNARTHEISAINLQLRQEITERQQVEAHLIEAKKMADEANESKTRFLAAASHDLLQPMNAARLFATALRDQQLGDEAHQLVDSLGYSLENVEALISSLVDISKLEAGVVEAAPESFHIDDLLHKLAAEYRPQAQKIGLHLDYISSKAVIFSDSQLLARVLRNLLSNAIRYTPSGKLVLGCRRRVRGVEIQVWDTGIGIERSKLGEIFREFSRIDAARTRTDKGLGLGLAIVERLSRVLGHEVSVKSWPGKGSCFSLLVPFGQPLAPTIVNPIELDSVGLPLREARVLVVDNDHEICDGMKALLATWHCKVMTAQGLAQLNEEPELLEFQPQLMIADFHLDNDETGLQAIAAVHQRLQRDIPVILITADYTNELRQTAKSAGYVILNKPVKPLKLKMLMSNFLRESKAREAAGAPN</sequence>
<dbReference type="EMBL" id="BAABLX010000007">
    <property type="protein sequence ID" value="GAA4933064.1"/>
    <property type="molecule type" value="Genomic_DNA"/>
</dbReference>
<dbReference type="SMART" id="SM00448">
    <property type="entry name" value="REC"/>
    <property type="match status" value="1"/>
</dbReference>
<keyword evidence="3 6" id="KW-0597">Phosphoprotein</keyword>
<dbReference type="SUPFAM" id="SSF55874">
    <property type="entry name" value="ATPase domain of HSP90 chaperone/DNA topoisomerase II/histidine kinase"/>
    <property type="match status" value="1"/>
</dbReference>
<dbReference type="InterPro" id="IPR005467">
    <property type="entry name" value="His_kinase_dom"/>
</dbReference>
<dbReference type="InterPro" id="IPR004358">
    <property type="entry name" value="Sig_transdc_His_kin-like_C"/>
</dbReference>
<dbReference type="Proteomes" id="UP001409585">
    <property type="component" value="Unassembled WGS sequence"/>
</dbReference>
<dbReference type="InterPro" id="IPR003594">
    <property type="entry name" value="HATPase_dom"/>
</dbReference>
<dbReference type="InterPro" id="IPR013656">
    <property type="entry name" value="PAS_4"/>
</dbReference>
<dbReference type="PANTHER" id="PTHR43047:SF9">
    <property type="entry name" value="HISTIDINE KINASE"/>
    <property type="match status" value="1"/>
</dbReference>
<evidence type="ECO:0000259" key="9">
    <source>
        <dbReference type="PROSITE" id="PS50113"/>
    </source>
</evidence>
<dbReference type="InterPro" id="IPR036097">
    <property type="entry name" value="HisK_dim/P_sf"/>
</dbReference>
<feature type="domain" description="Response regulatory" evidence="8">
    <location>
        <begin position="415"/>
        <end position="532"/>
    </location>
</feature>
<dbReference type="SUPFAM" id="SSF55785">
    <property type="entry name" value="PYP-like sensor domain (PAS domain)"/>
    <property type="match status" value="1"/>
</dbReference>
<dbReference type="PROSITE" id="PS50113">
    <property type="entry name" value="PAC"/>
    <property type="match status" value="1"/>
</dbReference>
<evidence type="ECO:0000256" key="5">
    <source>
        <dbReference type="ARBA" id="ARBA00022777"/>
    </source>
</evidence>
<dbReference type="Pfam" id="PF08448">
    <property type="entry name" value="PAS_4"/>
    <property type="match status" value="1"/>
</dbReference>
<gene>
    <name evidence="10" type="ORF">GCM10025791_07070</name>
</gene>